<dbReference type="PANTHER" id="PTHR14255">
    <property type="entry name" value="CEREBLON"/>
    <property type="match status" value="1"/>
</dbReference>
<comment type="caution">
    <text evidence="7">The sequence shown here is derived from an EMBL/GenBank/DDBJ whole genome shotgun (WGS) entry which is preliminary data.</text>
</comment>
<protein>
    <recommendedName>
        <fullName evidence="9">Sulfite exporter TauE/SafE family protein</fullName>
    </recommendedName>
</protein>
<dbReference type="AlphaFoldDB" id="A0AAU9IFL2"/>
<dbReference type="Proteomes" id="UP001162131">
    <property type="component" value="Unassembled WGS sequence"/>
</dbReference>
<feature type="transmembrane region" description="Helical" evidence="6">
    <location>
        <begin position="246"/>
        <end position="279"/>
    </location>
</feature>
<dbReference type="EMBL" id="CAJZBQ010000008">
    <property type="protein sequence ID" value="CAG9312630.1"/>
    <property type="molecule type" value="Genomic_DNA"/>
</dbReference>
<feature type="transmembrane region" description="Helical" evidence="6">
    <location>
        <begin position="300"/>
        <end position="322"/>
    </location>
</feature>
<evidence type="ECO:0000313" key="7">
    <source>
        <dbReference type="EMBL" id="CAG9312630.1"/>
    </source>
</evidence>
<evidence type="ECO:0000256" key="2">
    <source>
        <dbReference type="ARBA" id="ARBA00022692"/>
    </source>
</evidence>
<evidence type="ECO:0000256" key="5">
    <source>
        <dbReference type="SAM" id="Coils"/>
    </source>
</evidence>
<evidence type="ECO:0000256" key="4">
    <source>
        <dbReference type="ARBA" id="ARBA00023136"/>
    </source>
</evidence>
<keyword evidence="2 6" id="KW-0812">Transmembrane</keyword>
<dbReference type="PANTHER" id="PTHR14255:SF3">
    <property type="entry name" value="SULFITE EXPORTER TAUE_SAFE FAMILY PROTEIN 5-RELATED"/>
    <property type="match status" value="1"/>
</dbReference>
<reference evidence="7" key="1">
    <citation type="submission" date="2021-09" db="EMBL/GenBank/DDBJ databases">
        <authorList>
            <consortium name="AG Swart"/>
            <person name="Singh M."/>
            <person name="Singh A."/>
            <person name="Seah K."/>
            <person name="Emmerich C."/>
        </authorList>
    </citation>
    <scope>NUCLEOTIDE SEQUENCE</scope>
    <source>
        <strain evidence="7">ATCC30299</strain>
    </source>
</reference>
<feature type="transmembrane region" description="Helical" evidence="6">
    <location>
        <begin position="153"/>
        <end position="175"/>
    </location>
</feature>
<keyword evidence="5" id="KW-0175">Coiled coil</keyword>
<proteinExistence type="predicted"/>
<sequence>MLLGASIGVILNKSFPSWLILALLTLLLGFMLYNSIKKYIKLSEKEAEQRNKEKDNKKTNLIENKEQSNTENLIINCEIEAGGVTQKILPGEDNKKEKNNHIDDVYKEESRIIPVRQFTVILLILGFAIIGSLMKGGKGSESILGFSQCSSWYWAFVAIFFISLLILCFLAELLAIHKVNRKIEQGYNFDDHDIKWDIKNTNLLSAFTIIAGITASLLGLGGGLVMNPIMLNIGYRPEVSTASSSFLVLMASIIAVLQFSLAGEVILAYGLWLFFTSVLGSMLGTFFILKTAKRYKRVSIVVLILAIILFMCIIAIPTYGIIDMATGGDTQYGFSGFC</sequence>
<dbReference type="InterPro" id="IPR002781">
    <property type="entry name" value="TM_pro_TauE-like"/>
</dbReference>
<keyword evidence="4 6" id="KW-0472">Membrane</keyword>
<dbReference type="GO" id="GO:0016020">
    <property type="term" value="C:membrane"/>
    <property type="evidence" value="ECO:0007669"/>
    <property type="project" value="UniProtKB-SubCell"/>
</dbReference>
<evidence type="ECO:0008006" key="9">
    <source>
        <dbReference type="Google" id="ProtNLM"/>
    </source>
</evidence>
<feature type="coiled-coil region" evidence="5">
    <location>
        <begin position="40"/>
        <end position="71"/>
    </location>
</feature>
<dbReference type="GO" id="GO:0016567">
    <property type="term" value="P:protein ubiquitination"/>
    <property type="evidence" value="ECO:0007669"/>
    <property type="project" value="TreeGrafter"/>
</dbReference>
<organism evidence="7 8">
    <name type="scientific">Blepharisma stoltei</name>
    <dbReference type="NCBI Taxonomy" id="1481888"/>
    <lineage>
        <taxon>Eukaryota</taxon>
        <taxon>Sar</taxon>
        <taxon>Alveolata</taxon>
        <taxon>Ciliophora</taxon>
        <taxon>Postciliodesmatophora</taxon>
        <taxon>Heterotrichea</taxon>
        <taxon>Heterotrichida</taxon>
        <taxon>Blepharismidae</taxon>
        <taxon>Blepharisma</taxon>
    </lineage>
</organism>
<dbReference type="GO" id="GO:0031464">
    <property type="term" value="C:Cul4A-RING E3 ubiquitin ligase complex"/>
    <property type="evidence" value="ECO:0007669"/>
    <property type="project" value="TreeGrafter"/>
</dbReference>
<feature type="transmembrane region" description="Helical" evidence="6">
    <location>
        <begin position="203"/>
        <end position="226"/>
    </location>
</feature>
<evidence type="ECO:0000313" key="8">
    <source>
        <dbReference type="Proteomes" id="UP001162131"/>
    </source>
</evidence>
<evidence type="ECO:0000256" key="6">
    <source>
        <dbReference type="SAM" id="Phobius"/>
    </source>
</evidence>
<evidence type="ECO:0000256" key="1">
    <source>
        <dbReference type="ARBA" id="ARBA00004141"/>
    </source>
</evidence>
<feature type="transmembrane region" description="Helical" evidence="6">
    <location>
        <begin position="115"/>
        <end position="133"/>
    </location>
</feature>
<feature type="transmembrane region" description="Helical" evidence="6">
    <location>
        <begin position="15"/>
        <end position="33"/>
    </location>
</feature>
<accession>A0AAU9IFL2</accession>
<name>A0AAU9IFL2_9CILI</name>
<dbReference type="Pfam" id="PF01925">
    <property type="entry name" value="TauE"/>
    <property type="match status" value="1"/>
</dbReference>
<gene>
    <name evidence="7" type="ORF">BSTOLATCC_MIC7157</name>
</gene>
<evidence type="ECO:0000256" key="3">
    <source>
        <dbReference type="ARBA" id="ARBA00022989"/>
    </source>
</evidence>
<comment type="subcellular location">
    <subcellularLocation>
        <location evidence="1">Membrane</location>
        <topology evidence="1">Multi-pass membrane protein</topology>
    </subcellularLocation>
</comment>
<keyword evidence="8" id="KW-1185">Reference proteome</keyword>
<keyword evidence="3 6" id="KW-1133">Transmembrane helix</keyword>